<accession>A0A521C4N5</accession>
<evidence type="ECO:0000313" key="6">
    <source>
        <dbReference type="Proteomes" id="UP000320300"/>
    </source>
</evidence>
<dbReference type="NCBIfam" id="TIGR02100">
    <property type="entry name" value="glgX_debranch"/>
    <property type="match status" value="1"/>
</dbReference>
<evidence type="ECO:0000256" key="3">
    <source>
        <dbReference type="ARBA" id="ARBA00023295"/>
    </source>
</evidence>
<dbReference type="InterPro" id="IPR004193">
    <property type="entry name" value="Glyco_hydro_13_N"/>
</dbReference>
<proteinExistence type="inferred from homology"/>
<dbReference type="InterPro" id="IPR017853">
    <property type="entry name" value="GH"/>
</dbReference>
<organism evidence="5 6">
    <name type="scientific">Pedobacter westerhofensis</name>
    <dbReference type="NCBI Taxonomy" id="425512"/>
    <lineage>
        <taxon>Bacteria</taxon>
        <taxon>Pseudomonadati</taxon>
        <taxon>Bacteroidota</taxon>
        <taxon>Sphingobacteriia</taxon>
        <taxon>Sphingobacteriales</taxon>
        <taxon>Sphingobacteriaceae</taxon>
        <taxon>Pedobacter</taxon>
    </lineage>
</organism>
<dbReference type="Proteomes" id="UP000320300">
    <property type="component" value="Unassembled WGS sequence"/>
</dbReference>
<dbReference type="SMART" id="SM00642">
    <property type="entry name" value="Aamy"/>
    <property type="match status" value="1"/>
</dbReference>
<feature type="domain" description="Glycosyl hydrolase family 13 catalytic" evidence="4">
    <location>
        <begin position="167"/>
        <end position="574"/>
    </location>
</feature>
<evidence type="ECO:0000259" key="4">
    <source>
        <dbReference type="SMART" id="SM00642"/>
    </source>
</evidence>
<dbReference type="Pfam" id="PF02922">
    <property type="entry name" value="CBM_48"/>
    <property type="match status" value="1"/>
</dbReference>
<dbReference type="GO" id="GO:0005980">
    <property type="term" value="P:glycogen catabolic process"/>
    <property type="evidence" value="ECO:0007669"/>
    <property type="project" value="InterPro"/>
</dbReference>
<protein>
    <submittedName>
        <fullName evidence="5">Glycogen operon protein</fullName>
    </submittedName>
</protein>
<dbReference type="InterPro" id="IPR011837">
    <property type="entry name" value="Glycogen_debranch_GlgX"/>
</dbReference>
<dbReference type="CDD" id="cd11326">
    <property type="entry name" value="AmyAc_Glg_debranch"/>
    <property type="match status" value="1"/>
</dbReference>
<comment type="similarity">
    <text evidence="1">Belongs to the glycosyl hydrolase 13 family.</text>
</comment>
<dbReference type="InterPro" id="IPR006047">
    <property type="entry name" value="GH13_cat_dom"/>
</dbReference>
<dbReference type="SUPFAM" id="SSF51011">
    <property type="entry name" value="Glycosyl hydrolase domain"/>
    <property type="match status" value="1"/>
</dbReference>
<sequence>MEKITVYPGRPYPLGATWDSEGVNFAIYADNATAVDLCFFNDEDDTRESLKVKLTERTHHIWHGYLPGIAPGQLYGYRVHGPFDPENGHRFNANKLLIDPYAKAISGVIGWSDALFGYVMGSEIEDLSFSELDSAPFIPKAVVIDQTYDWKGDVPLDIPYHESIIYEAHVKGFTMQHPDIPEEIRGTYAGLAHPITLNYLKELGVTAIELMPVHQFVNDRHLVEKGLSNYWGYNTIGFFAPDVRYAASTERGGQVKEFKDMVKAMHVAGIEVILDVVYNHTAEGNHMGPTLSFKGIDNASYYRLTADQRYYMDYTGTGNTLNANLPNVLRLFMDSLRYWITDMHVDGFRFDLAPALARELHSVNKLSAFFDIIHQDPLISQVKLIAEPWDIGEGGYQVGNFPPEWAEWNGKYRDCIRDYWRGAHSMLGEFAQRFTGSPDLYQDDLRSPTASVNFITAHDGFTLHDLVTYNEKHNEANGEDNRDGEQHNGSYNYGVEGETDNEEINLIRSRQKRNLLTTLFLSQGVPMMVAGDEFSRTQRGNNNAYCQDNEISWIDWNNMDKELFNFTQQLIHLRKRHPVFCRRRWFQGVPIKGAGLKDVAWFLPDGLEMQEHNWNEDYAKSLAIYLNGADLRSTDPKGNKITDDSFYLMFNAHDEPLHYSLPNERYGKEWLRVLDTAIEDINESPVRHFTSDTIRVEGRSIVLLKHVRNNNEDVQRAKKKNRRKL</sequence>
<evidence type="ECO:0000256" key="2">
    <source>
        <dbReference type="ARBA" id="ARBA00022801"/>
    </source>
</evidence>
<reference evidence="5 6" key="1">
    <citation type="submission" date="2017-05" db="EMBL/GenBank/DDBJ databases">
        <authorList>
            <person name="Varghese N."/>
            <person name="Submissions S."/>
        </authorList>
    </citation>
    <scope>NUCLEOTIDE SEQUENCE [LARGE SCALE GENOMIC DNA]</scope>
    <source>
        <strain evidence="5 6">DSM 19036</strain>
    </source>
</reference>
<dbReference type="SUPFAM" id="SSF51445">
    <property type="entry name" value="(Trans)glycosidases"/>
    <property type="match status" value="1"/>
</dbReference>
<dbReference type="InterPro" id="IPR044505">
    <property type="entry name" value="GlgX_Isoamylase_N_E_set"/>
</dbReference>
<evidence type="ECO:0000313" key="5">
    <source>
        <dbReference type="EMBL" id="SMO54437.1"/>
    </source>
</evidence>
<dbReference type="SUPFAM" id="SSF81296">
    <property type="entry name" value="E set domains"/>
    <property type="match status" value="1"/>
</dbReference>
<dbReference type="InterPro" id="IPR048644">
    <property type="entry name" value="Isoamylase_C"/>
</dbReference>
<dbReference type="Gene3D" id="2.60.40.10">
    <property type="entry name" value="Immunoglobulins"/>
    <property type="match status" value="1"/>
</dbReference>
<dbReference type="OrthoDB" id="9761875at2"/>
<keyword evidence="2" id="KW-0378">Hydrolase</keyword>
<dbReference type="InterPro" id="IPR013783">
    <property type="entry name" value="Ig-like_fold"/>
</dbReference>
<dbReference type="InterPro" id="IPR013780">
    <property type="entry name" value="Glyco_hydro_b"/>
</dbReference>
<dbReference type="GO" id="GO:0004135">
    <property type="term" value="F:amylo-alpha-1,6-glucosidase activity"/>
    <property type="evidence" value="ECO:0007669"/>
    <property type="project" value="InterPro"/>
</dbReference>
<dbReference type="PANTHER" id="PTHR43002">
    <property type="entry name" value="GLYCOGEN DEBRANCHING ENZYME"/>
    <property type="match status" value="1"/>
</dbReference>
<dbReference type="AlphaFoldDB" id="A0A521C4N5"/>
<evidence type="ECO:0000256" key="1">
    <source>
        <dbReference type="ARBA" id="ARBA00008061"/>
    </source>
</evidence>
<name>A0A521C4N5_9SPHI</name>
<keyword evidence="3" id="KW-0326">Glycosidase</keyword>
<gene>
    <name evidence="5" type="ORF">SAMN06265348_103215</name>
</gene>
<dbReference type="Pfam" id="PF00128">
    <property type="entry name" value="Alpha-amylase"/>
    <property type="match status" value="1"/>
</dbReference>
<dbReference type="InterPro" id="IPR014756">
    <property type="entry name" value="Ig_E-set"/>
</dbReference>
<dbReference type="RefSeq" id="WP_142527415.1">
    <property type="nucleotide sequence ID" value="NZ_CBCSJO010000004.1"/>
</dbReference>
<dbReference type="Gene3D" id="2.60.40.1180">
    <property type="entry name" value="Golgi alpha-mannosidase II"/>
    <property type="match status" value="1"/>
</dbReference>
<dbReference type="CDD" id="cd02856">
    <property type="entry name" value="E_set_GDE_Isoamylase_N"/>
    <property type="match status" value="1"/>
</dbReference>
<dbReference type="Pfam" id="PF21331">
    <property type="entry name" value="Isoamylase_C"/>
    <property type="match status" value="1"/>
</dbReference>
<dbReference type="Gene3D" id="3.20.20.80">
    <property type="entry name" value="Glycosidases"/>
    <property type="match status" value="1"/>
</dbReference>
<keyword evidence="6" id="KW-1185">Reference proteome</keyword>
<dbReference type="EMBL" id="FXTN01000003">
    <property type="protein sequence ID" value="SMO54437.1"/>
    <property type="molecule type" value="Genomic_DNA"/>
</dbReference>